<gene>
    <name evidence="4" type="ORF">ENN94_02415</name>
</gene>
<accession>A0A831PH54</accession>
<dbReference type="AlphaFoldDB" id="A0A831PH54"/>
<reference evidence="4" key="1">
    <citation type="journal article" date="2020" name="mSystems">
        <title>Genome- and Community-Level Interaction Insights into Carbon Utilization and Element Cycling Functions of Hydrothermarchaeota in Hydrothermal Sediment.</title>
        <authorList>
            <person name="Zhou Z."/>
            <person name="Liu Y."/>
            <person name="Xu W."/>
            <person name="Pan J."/>
            <person name="Luo Z.H."/>
            <person name="Li M."/>
        </authorList>
    </citation>
    <scope>NUCLEOTIDE SEQUENCE [LARGE SCALE GENOMIC DNA]</scope>
    <source>
        <strain evidence="4">SpSt-1220</strain>
    </source>
</reference>
<keyword evidence="2" id="KW-0106">Calcium</keyword>
<organism evidence="4">
    <name type="scientific">Geoalkalibacter subterraneus</name>
    <dbReference type="NCBI Taxonomy" id="483547"/>
    <lineage>
        <taxon>Bacteria</taxon>
        <taxon>Pseudomonadati</taxon>
        <taxon>Thermodesulfobacteriota</taxon>
        <taxon>Desulfuromonadia</taxon>
        <taxon>Desulfuromonadales</taxon>
        <taxon>Geoalkalibacteraceae</taxon>
        <taxon>Geoalkalibacter</taxon>
    </lineage>
</organism>
<dbReference type="EMBL" id="DSDO01000162">
    <property type="protein sequence ID" value="HDR46533.1"/>
    <property type="molecule type" value="Genomic_DNA"/>
</dbReference>
<feature type="non-terminal residue" evidence="4">
    <location>
        <position position="1"/>
    </location>
</feature>
<evidence type="ECO:0000256" key="2">
    <source>
        <dbReference type="ARBA" id="ARBA00022837"/>
    </source>
</evidence>
<dbReference type="GO" id="GO:0046872">
    <property type="term" value="F:metal ion binding"/>
    <property type="evidence" value="ECO:0007669"/>
    <property type="project" value="UniProtKB-KW"/>
</dbReference>
<sequence length="531" mass="58499">TLWQTDPQTATELLESFGQLPLGTIIHSDPVLVGAPPLLHSRLSYESFRDHHQQRTPLIYVAANDGMLHAIRASGASPRPAGSQAWAYLPGQLLAAIPEILQEEHRYRLDLSPVVHDVWHPQWDAARDDDSRGDGDGWRTVLIGGAGLGGDFHFALDVTQPDPDRVTPLWENSLFPGARASTRPAVGPLAPDGHWAAFVTSGYREDTAPGAVAALDIASGEKLPLWLDGAAGSTWISTNSRSPSSAYYSMTDPVAYDSNQDGLLDLAYAGDSEGILWKFHFDRQQRLWRISKRFDTGGRGISAKPTLITDQAGNLRIYFGTGLFLHEDDRQDNTTHAFYCLIEQPNPFSRPAEERFNGTPFTPQTAEDLLDVTTVNSRAAIASLGERAEALLQRQGWWIQLDRSQQGVSERVLNQATVIAGKVFFTSYTPSRAPCGGNDFSRLYALDHDTGLQARVASRTVLRTSSGGELPAGRRYGYRARGRALPLKWIFGERDQPSKLVFPTDDGKLHQVEPALNLEPLALQAWREIGF</sequence>
<proteinExistence type="predicted"/>
<comment type="caution">
    <text evidence="4">The sequence shown here is derived from an EMBL/GenBank/DDBJ whole genome shotgun (WGS) entry which is preliminary data.</text>
</comment>
<dbReference type="InterPro" id="IPR008707">
    <property type="entry name" value="B-propeller_PilY1"/>
</dbReference>
<protein>
    <recommendedName>
        <fullName evidence="3">PilY1 beta-propeller domain-containing protein</fullName>
    </recommendedName>
</protein>
<keyword evidence="1" id="KW-0479">Metal-binding</keyword>
<dbReference type="Pfam" id="PF05567">
    <property type="entry name" value="T4P_PilY1"/>
    <property type="match status" value="1"/>
</dbReference>
<dbReference type="Proteomes" id="UP000886162">
    <property type="component" value="Unassembled WGS sequence"/>
</dbReference>
<evidence type="ECO:0000256" key="1">
    <source>
        <dbReference type="ARBA" id="ARBA00022723"/>
    </source>
</evidence>
<dbReference type="InterPro" id="IPR028994">
    <property type="entry name" value="Integrin_alpha_N"/>
</dbReference>
<evidence type="ECO:0000259" key="3">
    <source>
        <dbReference type="Pfam" id="PF05567"/>
    </source>
</evidence>
<dbReference type="SUPFAM" id="SSF69318">
    <property type="entry name" value="Integrin alpha N-terminal domain"/>
    <property type="match status" value="1"/>
</dbReference>
<name>A0A831PH54_9BACT</name>
<feature type="domain" description="PilY1 beta-propeller" evidence="3">
    <location>
        <begin position="22"/>
        <end position="281"/>
    </location>
</feature>
<evidence type="ECO:0000313" key="4">
    <source>
        <dbReference type="EMBL" id="HDR46533.1"/>
    </source>
</evidence>